<evidence type="ECO:0008006" key="3">
    <source>
        <dbReference type="Google" id="ProtNLM"/>
    </source>
</evidence>
<dbReference type="Proteomes" id="UP000821853">
    <property type="component" value="Unassembled WGS sequence"/>
</dbReference>
<dbReference type="InterPro" id="IPR036691">
    <property type="entry name" value="Endo/exonu/phosph_ase_sf"/>
</dbReference>
<comment type="caution">
    <text evidence="1">The sequence shown here is derived from an EMBL/GenBank/DDBJ whole genome shotgun (WGS) entry which is preliminary data.</text>
</comment>
<dbReference type="PANTHER" id="PTHR33776">
    <property type="entry name" value="ENDO/EXONUCLEASE/PHOSPHATASE DOMAIN-CONTAINING PROTEIN"/>
    <property type="match status" value="1"/>
</dbReference>
<proteinExistence type="predicted"/>
<dbReference type="OrthoDB" id="445826at2759"/>
<sequence length="267" mass="31145">MNEFSTVTTNYEALTVQCKNAIFVVVYRPPDGKLEICFAFLEDFLNFVSSYGLQITIGGDFNINILQASAHSRNLELLFGYFGCMNVIKEPTRMGRLTQSLIDVFITSDTSSSTMSGVTGVHIGEHLPIYMFSMHTEILRCKQCPESFAFHDINQNTLTTFRQKIPSIRRNPLLLCTTADDAYDTFLESYKDAYKKSFPLKMVKKNKNIRKPWITDECLKMIRKKDLLYHKFVKTKNRHDFVAFKKYRNFVTKFLRYKKNVLRTYVF</sequence>
<dbReference type="AlphaFoldDB" id="A0A9J6HCD2"/>
<keyword evidence="2" id="KW-1185">Reference proteome</keyword>
<evidence type="ECO:0000313" key="2">
    <source>
        <dbReference type="Proteomes" id="UP000821853"/>
    </source>
</evidence>
<organism evidence="1 2">
    <name type="scientific">Haemaphysalis longicornis</name>
    <name type="common">Bush tick</name>
    <dbReference type="NCBI Taxonomy" id="44386"/>
    <lineage>
        <taxon>Eukaryota</taxon>
        <taxon>Metazoa</taxon>
        <taxon>Ecdysozoa</taxon>
        <taxon>Arthropoda</taxon>
        <taxon>Chelicerata</taxon>
        <taxon>Arachnida</taxon>
        <taxon>Acari</taxon>
        <taxon>Parasitiformes</taxon>
        <taxon>Ixodida</taxon>
        <taxon>Ixodoidea</taxon>
        <taxon>Ixodidae</taxon>
        <taxon>Haemaphysalinae</taxon>
        <taxon>Haemaphysalis</taxon>
    </lineage>
</organism>
<dbReference type="EMBL" id="JABSTR010002461">
    <property type="protein sequence ID" value="KAH9384461.1"/>
    <property type="molecule type" value="Genomic_DNA"/>
</dbReference>
<name>A0A9J6HCD2_HAELO</name>
<accession>A0A9J6HCD2</accession>
<dbReference type="Gene3D" id="3.60.10.10">
    <property type="entry name" value="Endonuclease/exonuclease/phosphatase"/>
    <property type="match status" value="1"/>
</dbReference>
<dbReference type="SUPFAM" id="SSF56219">
    <property type="entry name" value="DNase I-like"/>
    <property type="match status" value="1"/>
</dbReference>
<dbReference type="PANTHER" id="PTHR33776:SF4">
    <property type="entry name" value="ENDONUCLEASE_EXONUCLEASE_PHOSPHATASE DOMAIN-CONTAINING PROTEIN"/>
    <property type="match status" value="1"/>
</dbReference>
<dbReference type="OMA" id="EICFAFL"/>
<reference evidence="1 2" key="1">
    <citation type="journal article" date="2020" name="Cell">
        <title>Large-Scale Comparative Analyses of Tick Genomes Elucidate Their Genetic Diversity and Vector Capacities.</title>
        <authorList>
            <consortium name="Tick Genome and Microbiome Consortium (TIGMIC)"/>
            <person name="Jia N."/>
            <person name="Wang J."/>
            <person name="Shi W."/>
            <person name="Du L."/>
            <person name="Sun Y."/>
            <person name="Zhan W."/>
            <person name="Jiang J.F."/>
            <person name="Wang Q."/>
            <person name="Zhang B."/>
            <person name="Ji P."/>
            <person name="Bell-Sakyi L."/>
            <person name="Cui X.M."/>
            <person name="Yuan T.T."/>
            <person name="Jiang B.G."/>
            <person name="Yang W.F."/>
            <person name="Lam T.T."/>
            <person name="Chang Q.C."/>
            <person name="Ding S.J."/>
            <person name="Wang X.J."/>
            <person name="Zhu J.G."/>
            <person name="Ruan X.D."/>
            <person name="Zhao L."/>
            <person name="Wei J.T."/>
            <person name="Ye R.Z."/>
            <person name="Que T.C."/>
            <person name="Du C.H."/>
            <person name="Zhou Y.H."/>
            <person name="Cheng J.X."/>
            <person name="Dai P.F."/>
            <person name="Guo W.B."/>
            <person name="Han X.H."/>
            <person name="Huang E.J."/>
            <person name="Li L.F."/>
            <person name="Wei W."/>
            <person name="Gao Y.C."/>
            <person name="Liu J.Z."/>
            <person name="Shao H.Z."/>
            <person name="Wang X."/>
            <person name="Wang C.C."/>
            <person name="Yang T.C."/>
            <person name="Huo Q.B."/>
            <person name="Li W."/>
            <person name="Chen H.Y."/>
            <person name="Chen S.E."/>
            <person name="Zhou L.G."/>
            <person name="Ni X.B."/>
            <person name="Tian J.H."/>
            <person name="Sheng Y."/>
            <person name="Liu T."/>
            <person name="Pan Y.S."/>
            <person name="Xia L.Y."/>
            <person name="Li J."/>
            <person name="Zhao F."/>
            <person name="Cao W.C."/>
        </authorList>
    </citation>
    <scope>NUCLEOTIDE SEQUENCE [LARGE SCALE GENOMIC DNA]</scope>
    <source>
        <strain evidence="1">HaeL-2018</strain>
    </source>
</reference>
<protein>
    <recommendedName>
        <fullName evidence="3">Tick transposon</fullName>
    </recommendedName>
</protein>
<gene>
    <name evidence="1" type="ORF">HPB48_026469</name>
</gene>
<evidence type="ECO:0000313" key="1">
    <source>
        <dbReference type="EMBL" id="KAH9384461.1"/>
    </source>
</evidence>
<dbReference type="VEuPathDB" id="VectorBase:HLOH_057498"/>